<keyword evidence="4" id="KW-0206">Cytoskeleton</keyword>
<reference evidence="8" key="1">
    <citation type="submission" date="2015-07" db="EMBL/GenBank/DDBJ databases">
        <title>MeaNS - Measles Nucleotide Surveillance Program.</title>
        <authorList>
            <person name="Tran T."/>
            <person name="Druce J."/>
        </authorList>
    </citation>
    <scope>NUCLEOTIDE SEQUENCE</scope>
    <source>
        <strain evidence="8">UCB-OBI-ISO-001</strain>
        <tissue evidence="8">Gonad</tissue>
    </source>
</reference>
<dbReference type="SUPFAM" id="SSF47473">
    <property type="entry name" value="EF-hand"/>
    <property type="match status" value="1"/>
</dbReference>
<evidence type="ECO:0000256" key="5">
    <source>
        <dbReference type="SAM" id="Coils"/>
    </source>
</evidence>
<dbReference type="GO" id="GO:0045104">
    <property type="term" value="P:intermediate filament cytoskeleton organization"/>
    <property type="evidence" value="ECO:0007669"/>
    <property type="project" value="InterPro"/>
</dbReference>
<evidence type="ECO:0000313" key="8">
    <source>
        <dbReference type="EMBL" id="KOF82879.1"/>
    </source>
</evidence>
<dbReference type="InterPro" id="IPR036534">
    <property type="entry name" value="GAR_dom_sf"/>
</dbReference>
<evidence type="ECO:0000256" key="3">
    <source>
        <dbReference type="ARBA" id="ARBA00022837"/>
    </source>
</evidence>
<dbReference type="GO" id="GO:0005509">
    <property type="term" value="F:calcium ion binding"/>
    <property type="evidence" value="ECO:0007669"/>
    <property type="project" value="InterPro"/>
</dbReference>
<gene>
    <name evidence="8" type="ORF">OCBIM_22024678mg</name>
</gene>
<evidence type="ECO:0000259" key="7">
    <source>
        <dbReference type="PROSITE" id="PS51460"/>
    </source>
</evidence>
<dbReference type="PANTHER" id="PTHR23169">
    <property type="entry name" value="ENVOPLAKIN"/>
    <property type="match status" value="1"/>
</dbReference>
<dbReference type="GO" id="GO:0042060">
    <property type="term" value="P:wound healing"/>
    <property type="evidence" value="ECO:0007669"/>
    <property type="project" value="TreeGrafter"/>
</dbReference>
<keyword evidence="3" id="KW-0106">Calcium</keyword>
<dbReference type="SMART" id="SM00054">
    <property type="entry name" value="EFh"/>
    <property type="match status" value="2"/>
</dbReference>
<dbReference type="SUPFAM" id="SSF143575">
    <property type="entry name" value="GAS2 domain-like"/>
    <property type="match status" value="1"/>
</dbReference>
<dbReference type="CDD" id="cd00051">
    <property type="entry name" value="EFh"/>
    <property type="match status" value="1"/>
</dbReference>
<dbReference type="GO" id="GO:0005886">
    <property type="term" value="C:plasma membrane"/>
    <property type="evidence" value="ECO:0007669"/>
    <property type="project" value="UniProtKB-SubCell"/>
</dbReference>
<dbReference type="InterPro" id="IPR002017">
    <property type="entry name" value="Spectrin_repeat"/>
</dbReference>
<dbReference type="Pfam" id="PF02187">
    <property type="entry name" value="GAS2"/>
    <property type="match status" value="1"/>
</dbReference>
<dbReference type="PROSITE" id="PS51460">
    <property type="entry name" value="GAR"/>
    <property type="match status" value="1"/>
</dbReference>
<feature type="domain" description="EF-hand" evidence="6">
    <location>
        <begin position="1742"/>
        <end position="1777"/>
    </location>
</feature>
<dbReference type="InterPro" id="IPR018159">
    <property type="entry name" value="Spectrin/alpha-actinin"/>
</dbReference>
<organism evidence="8">
    <name type="scientific">Octopus bimaculoides</name>
    <name type="common">California two-spotted octopus</name>
    <dbReference type="NCBI Taxonomy" id="37653"/>
    <lineage>
        <taxon>Eukaryota</taxon>
        <taxon>Metazoa</taxon>
        <taxon>Spiralia</taxon>
        <taxon>Lophotrochozoa</taxon>
        <taxon>Mollusca</taxon>
        <taxon>Cephalopoda</taxon>
        <taxon>Coleoidea</taxon>
        <taxon>Octopodiformes</taxon>
        <taxon>Octopoda</taxon>
        <taxon>Incirrata</taxon>
        <taxon>Octopodidae</taxon>
        <taxon>Octopus</taxon>
    </lineage>
</organism>
<keyword evidence="2" id="KW-0963">Cytoplasm</keyword>
<dbReference type="PROSITE" id="PS00018">
    <property type="entry name" value="EF_HAND_1"/>
    <property type="match status" value="1"/>
</dbReference>
<evidence type="ECO:0008006" key="9">
    <source>
        <dbReference type="Google" id="ProtNLM"/>
    </source>
</evidence>
<dbReference type="EMBL" id="KQ419615">
    <property type="protein sequence ID" value="KOF82879.1"/>
    <property type="molecule type" value="Genomic_DNA"/>
</dbReference>
<dbReference type="SMART" id="SM00243">
    <property type="entry name" value="GAS2"/>
    <property type="match status" value="1"/>
</dbReference>
<feature type="coiled-coil region" evidence="5">
    <location>
        <begin position="661"/>
        <end position="765"/>
    </location>
</feature>
<proteinExistence type="predicted"/>
<name>A0A0L8H184_OCTBM</name>
<protein>
    <recommendedName>
        <fullName evidence="9">GAR domain-containing protein</fullName>
    </recommendedName>
</protein>
<dbReference type="SUPFAM" id="SSF46966">
    <property type="entry name" value="Spectrin repeat"/>
    <property type="match status" value="11"/>
</dbReference>
<dbReference type="CDD" id="cd00176">
    <property type="entry name" value="SPEC"/>
    <property type="match status" value="7"/>
</dbReference>
<dbReference type="GO" id="GO:0005882">
    <property type="term" value="C:intermediate filament"/>
    <property type="evidence" value="ECO:0007669"/>
    <property type="project" value="TreeGrafter"/>
</dbReference>
<dbReference type="Gene3D" id="3.30.920.20">
    <property type="entry name" value="Gas2-like domain"/>
    <property type="match status" value="1"/>
</dbReference>
<accession>A0A0L8H184</accession>
<keyword evidence="5" id="KW-0175">Coiled coil</keyword>
<dbReference type="GO" id="GO:0005198">
    <property type="term" value="F:structural molecule activity"/>
    <property type="evidence" value="ECO:0007669"/>
    <property type="project" value="TreeGrafter"/>
</dbReference>
<dbReference type="PROSITE" id="PS50222">
    <property type="entry name" value="EF_HAND_2"/>
    <property type="match status" value="2"/>
</dbReference>
<evidence type="ECO:0000256" key="4">
    <source>
        <dbReference type="ARBA" id="ARBA00023212"/>
    </source>
</evidence>
<sequence>MRNYSPMGLSLPLCVSIQASNEAETRTKKFDDLYEDLEDFYNIVEDLDQWMDTAVEKGHGIKVSQQDLEVQYGMLKKYVEELKAKEGDISALVKLADKFRDDTQEFMNGVDRYRKCVHILPTIKEETEESAMIDDEIEALEGKYRSIVQESERYLAKLAFALKHDKSFQELSNKLNSNYSDIKAKFDGITDGSDATKDSSEAYQLEKVKQLKVNVLNQEKRIRDLQHVGTKLVDELNELNMTPKANSVKDVMENKKAVHKDLYHAIEGKEGVLNSALSESKNAIKQLDNLGVQLSSIEDELMRNPEICLEKQGLEEQIHEQRRIQADLSTNKTLLENLLKESSDVNGAREKILDLNERIANVESLSERRISDLEEVMGNIEDLEDKIGVMKSWLTSSIGMIQQNGEGPSQNLHMFKSKIDALYAEKKSKEPDINDIKELVKHIAGKENVSNGCHLKEAAADVQEEWHQLTELLVQKVSVEALTEIESMLKYMDKAENEINTAESVSSDPDTLTVQLRDHQVFHDDLNMKRNCVKEIINKCNLMLRETTNTQTEAIKSRLDSIQTQADIVCQLSLDRLQHLESALPLASHFSENQAEISAWLEEMEAELKTQNTSGENLDQVKKQLDNLKVTQKIIEDHKPFVEDLKDTGMELMEFCGDDDSDDLQNKLLNIITKYDNLKLQARQKAQKLMEQRKAMTQEVSDTLENLLEDLAEMDQTINNVDPIPATPDKLYEEIEDNKMIMERLQKHQSNVENAQQSVVRLINQGVEDQAEIEEMNAKVGEIVRLAQSVSSAALERDRQLNQVVQVSSKFYDMCNEVKTTIKDLRDNLYSQEPPGIDPPTIKEQQKELLAIRSWLPVSRQKLSVMKVPSTDKAALRHQIEELKLFKMQTHPHVADVDTLNQHMTALNDLSPVAAEYLMKPVSDINEQWNDLIKGIADRESNLNETQVKVGEIDNAIENVLGSLTGIKTDIDSLDEVIGDSKCIETQLKKLQLIQDDVKNQSLTTSKLKNAVDNLISRSGDADSPLQRKTNEVSKLLREVEIKTKDQENKLQETLRYVKKFSGDVDDMLHWITDLRMELKSQPPFGALPETARGQLDNFIKRCEELDIKEDCVKSLQINGQDMMDRCQPENIFQLSEKLKKLRERWHETKNRTLRRRDKMKEHLQHVEEFHTTLKKFSDWLNSAETLMRGFKFPSKIVEKVCEQIKEHADFKKDVQSYTEWMQKLDRTGTYLKYFGRKQDTIYIKNLLVGIRLRWKKLLRRTDERERLLQQSYHEDRRFEESWKDLCDWLDSSEDMLTSFLTPQVQASPLTQVNKMKEEMDELKLFQHQLAAKHSLYYSTTRLGRNLKDRCTKSDQDRDILQAMLDQLKNKWNLVRSVVSKSQNKLDEALLTSGRVSDALNSLQEWLSKAEAMLSKDECILGDYDTVNLLIEQHKSVQQELEAREQTLEALKSAGSIPEQHIEDLVFLWKRINLLSESREARLKEALTLADEFQEVVQVMREFLPTVESELKFRPLPDDELSIIHLIERHEKFQERLRNHQDTVDKIKVLAERILKHCHPNAVRFVKYYLTITQTRWDQLIQRSHSRAQRLQDALKSIQGNAALLEELLAWLTDCQVLLATKEKDPIPEDIRVVETLLKEHQDLHEEITSKNADADRLTKIVTSESKLSQGRHYGSNWRLNEIDGHNPRVIALQNKWRTVWRMSVDRKKKLQDALETLMELESFKNFDFDLWRQRYLGWIQEKKLRITDFFRRQDKDCDGALTRKEFVEGMIQTKFPTNKTELNAVFDIFDPNHTGKIVYRNFIAALKPDRHKQARLKTGKRQATDSEMIHDEVERQISQCQCRHQFKAERIQDGQYRFGENLKLKLVRFLNSCVMVRVGGGWVTLDEFLETNDPCRGTFHSISSQHSMVFCNRFFCIRNDLFLDC</sequence>
<evidence type="ECO:0000256" key="2">
    <source>
        <dbReference type="ARBA" id="ARBA00022490"/>
    </source>
</evidence>
<evidence type="ECO:0000259" key="6">
    <source>
        <dbReference type="PROSITE" id="PS50222"/>
    </source>
</evidence>
<dbReference type="PANTHER" id="PTHR23169:SF23">
    <property type="entry name" value="SHORT STOP, ISOFORM H"/>
    <property type="match status" value="1"/>
</dbReference>
<feature type="domain" description="EF-hand" evidence="6">
    <location>
        <begin position="1778"/>
        <end position="1813"/>
    </location>
</feature>
<comment type="subcellular location">
    <subcellularLocation>
        <location evidence="1">Cytoplasm</location>
        <location evidence="1">Cytoskeleton</location>
    </subcellularLocation>
</comment>
<dbReference type="InterPro" id="IPR018247">
    <property type="entry name" value="EF_Hand_1_Ca_BS"/>
</dbReference>
<dbReference type="InterPro" id="IPR002048">
    <property type="entry name" value="EF_hand_dom"/>
</dbReference>
<dbReference type="InterPro" id="IPR003108">
    <property type="entry name" value="GAR_dom"/>
</dbReference>
<dbReference type="Gene3D" id="1.20.58.60">
    <property type="match status" value="13"/>
</dbReference>
<dbReference type="GO" id="GO:0005737">
    <property type="term" value="C:cytoplasm"/>
    <property type="evidence" value="ECO:0007669"/>
    <property type="project" value="TreeGrafter"/>
</dbReference>
<evidence type="ECO:0000256" key="1">
    <source>
        <dbReference type="ARBA" id="ARBA00004245"/>
    </source>
</evidence>
<dbReference type="Gene3D" id="1.10.238.10">
    <property type="entry name" value="EF-hand"/>
    <property type="match status" value="1"/>
</dbReference>
<dbReference type="GO" id="GO:0008017">
    <property type="term" value="F:microtubule binding"/>
    <property type="evidence" value="ECO:0007669"/>
    <property type="project" value="InterPro"/>
</dbReference>
<dbReference type="SMART" id="SM00150">
    <property type="entry name" value="SPEC"/>
    <property type="match status" value="12"/>
</dbReference>
<dbReference type="InterPro" id="IPR043197">
    <property type="entry name" value="Plakin"/>
</dbReference>
<dbReference type="OrthoDB" id="2250192at2759"/>
<feature type="domain" description="GAR" evidence="7">
    <location>
        <begin position="1825"/>
        <end position="1897"/>
    </location>
</feature>
<dbReference type="Pfam" id="PF13499">
    <property type="entry name" value="EF-hand_7"/>
    <property type="match status" value="1"/>
</dbReference>
<dbReference type="InterPro" id="IPR011992">
    <property type="entry name" value="EF-hand-dom_pair"/>
</dbReference>
<dbReference type="Pfam" id="PF00435">
    <property type="entry name" value="Spectrin"/>
    <property type="match status" value="7"/>
</dbReference>